<organism evidence="1 2">
    <name type="scientific">Zophobas morio</name>
    <dbReference type="NCBI Taxonomy" id="2755281"/>
    <lineage>
        <taxon>Eukaryota</taxon>
        <taxon>Metazoa</taxon>
        <taxon>Ecdysozoa</taxon>
        <taxon>Arthropoda</taxon>
        <taxon>Hexapoda</taxon>
        <taxon>Insecta</taxon>
        <taxon>Pterygota</taxon>
        <taxon>Neoptera</taxon>
        <taxon>Endopterygota</taxon>
        <taxon>Coleoptera</taxon>
        <taxon>Polyphaga</taxon>
        <taxon>Cucujiformia</taxon>
        <taxon>Tenebrionidae</taxon>
        <taxon>Zophobas</taxon>
    </lineage>
</organism>
<dbReference type="AlphaFoldDB" id="A0AA38IAY9"/>
<accession>A0AA38IAY9</accession>
<gene>
    <name evidence="1" type="ORF">Zmor_018092</name>
</gene>
<evidence type="ECO:0000313" key="2">
    <source>
        <dbReference type="Proteomes" id="UP001168821"/>
    </source>
</evidence>
<dbReference type="Proteomes" id="UP001168821">
    <property type="component" value="Unassembled WGS sequence"/>
</dbReference>
<sequence>MFASAINRPFRASVRQRIILITAVITALPNLRVQYGTASCGTRDDTGLKRVLSSLPRGQKAWPTTLCPRAYSTLSPCTNHPNAFPILSPRDAFALSFPLASPGPARLMLISFNGS</sequence>
<proteinExistence type="predicted"/>
<protein>
    <submittedName>
        <fullName evidence="1">Uncharacterized protein</fullName>
    </submittedName>
</protein>
<dbReference type="EMBL" id="JALNTZ010000005">
    <property type="protein sequence ID" value="KAJ3652096.1"/>
    <property type="molecule type" value="Genomic_DNA"/>
</dbReference>
<reference evidence="1" key="1">
    <citation type="journal article" date="2023" name="G3 (Bethesda)">
        <title>Whole genome assemblies of Zophobas morio and Tenebrio molitor.</title>
        <authorList>
            <person name="Kaur S."/>
            <person name="Stinson S.A."/>
            <person name="diCenzo G.C."/>
        </authorList>
    </citation>
    <scope>NUCLEOTIDE SEQUENCE</scope>
    <source>
        <strain evidence="1">QUZm001</strain>
    </source>
</reference>
<evidence type="ECO:0000313" key="1">
    <source>
        <dbReference type="EMBL" id="KAJ3652096.1"/>
    </source>
</evidence>
<keyword evidence="2" id="KW-1185">Reference proteome</keyword>
<name>A0AA38IAY9_9CUCU</name>
<comment type="caution">
    <text evidence="1">The sequence shown here is derived from an EMBL/GenBank/DDBJ whole genome shotgun (WGS) entry which is preliminary data.</text>
</comment>